<dbReference type="RefSeq" id="WP_320531925.1">
    <property type="nucleotide sequence ID" value="NZ_CP104778.1"/>
</dbReference>
<organism evidence="3 4">
    <name type="scientific">Pediococcus inopinatus</name>
    <dbReference type="NCBI Taxonomy" id="114090"/>
    <lineage>
        <taxon>Bacteria</taxon>
        <taxon>Bacillati</taxon>
        <taxon>Bacillota</taxon>
        <taxon>Bacilli</taxon>
        <taxon>Lactobacillales</taxon>
        <taxon>Lactobacillaceae</taxon>
        <taxon>Pediococcus</taxon>
    </lineage>
</organism>
<keyword evidence="2" id="KW-1133">Transmembrane helix</keyword>
<keyword evidence="2" id="KW-0812">Transmembrane</keyword>
<name>A0ABZ0Q6G1_9LACO</name>
<feature type="region of interest" description="Disordered" evidence="1">
    <location>
        <begin position="106"/>
        <end position="125"/>
    </location>
</feature>
<dbReference type="EMBL" id="CP104778">
    <property type="protein sequence ID" value="WPC22274.1"/>
    <property type="molecule type" value="Genomic_DNA"/>
</dbReference>
<keyword evidence="4" id="KW-1185">Reference proteome</keyword>
<sequence>MDYKLIAWVLGALILLVLIIFYFAYSKYARQKIARHAVNGLERLLKRTRLILIILVLALAGDLGYGHFSPQNSAIHMNLFARTSKVFSSVKNKVFDKSAESSSTDLKKKESSEKASSKKASSEKKAQSEKNAVKIVEGYYEKQGTQTNVEKYKFIKTKISRYSKDKVYEVGAYETENGKLVQVHDYEVNTKGKFNLLY</sequence>
<feature type="transmembrane region" description="Helical" evidence="2">
    <location>
        <begin position="50"/>
        <end position="68"/>
    </location>
</feature>
<dbReference type="Proteomes" id="UP001302696">
    <property type="component" value="Chromosome"/>
</dbReference>
<gene>
    <name evidence="3" type="ORF">N6G96_03375</name>
</gene>
<evidence type="ECO:0000313" key="3">
    <source>
        <dbReference type="EMBL" id="WPC22274.1"/>
    </source>
</evidence>
<proteinExistence type="predicted"/>
<feature type="transmembrane region" description="Helical" evidence="2">
    <location>
        <begin position="6"/>
        <end position="25"/>
    </location>
</feature>
<evidence type="ECO:0000256" key="2">
    <source>
        <dbReference type="SAM" id="Phobius"/>
    </source>
</evidence>
<protein>
    <submittedName>
        <fullName evidence="3">Uncharacterized protein</fullName>
    </submittedName>
</protein>
<accession>A0ABZ0Q6G1</accession>
<evidence type="ECO:0000313" key="4">
    <source>
        <dbReference type="Proteomes" id="UP001302696"/>
    </source>
</evidence>
<reference evidence="4" key="1">
    <citation type="submission" date="2024-06" db="EMBL/GenBank/DDBJ databases">
        <authorList>
            <person name="Chang H.C."/>
            <person name="Mun S.Y."/>
        </authorList>
    </citation>
    <scope>NUCLEOTIDE SEQUENCE [LARGE SCALE GENOMIC DNA]</scope>
    <source>
        <strain evidence="4">KT1</strain>
    </source>
</reference>
<keyword evidence="2" id="KW-0472">Membrane</keyword>
<evidence type="ECO:0000256" key="1">
    <source>
        <dbReference type="SAM" id="MobiDB-lite"/>
    </source>
</evidence>